<dbReference type="SUPFAM" id="SSF53448">
    <property type="entry name" value="Nucleotide-diphospho-sugar transferases"/>
    <property type="match status" value="1"/>
</dbReference>
<comment type="pathway">
    <text evidence="1">Nucleotide-sugar biosynthesis; GDP-alpha-D-mannose biosynthesis; GDP-alpha-D-mannose from alpha-D-mannose 1-phosphate (GTP route): step 1/1.</text>
</comment>
<accession>A0A7L3C5V9</accession>
<keyword evidence="4 10" id="KW-0808">Transferase</keyword>
<evidence type="ECO:0000256" key="3">
    <source>
        <dbReference type="ARBA" id="ARBA00012387"/>
    </source>
</evidence>
<dbReference type="EMBL" id="VZTQ01009082">
    <property type="protein sequence ID" value="NXT38857.1"/>
    <property type="molecule type" value="Genomic_DNA"/>
</dbReference>
<dbReference type="OrthoDB" id="1733332at2759"/>
<sequence>MRALILVGGFGTRLRPLTLSRPKPLVEFCNKALLLHQLEALRQAGVSHVVLAVSYMSEALGAAMREQEQRLGIRISLSHEKEPLGTAGPLALARDLLAEGGEPFFVLNSDVICEFPFAALARFHRQHGGEGSLVVTRVEEPAKYGVVVSEADTGRICRFVEKPRVFVSNKINAGLYIFSPGILQRIQLRPTSIEKEIFPAMAQEGQLYAMELQGKTLCTVWAACGRSFHAGGCHRGSVPAGFWMDIGQPKDFLTGMCMYLQALRAQHPEKLHSGPGVVGNVLVDPSAKIGANCVIGPNVTIGAGVVVEDGVRIKRCTVLKGARIRSHSWLESCIVGWSCSVGQWVRMENVTVLGEDVIVNDELYLNGANVLPHKSIAESVPEPRIIM</sequence>
<dbReference type="InterPro" id="IPR045233">
    <property type="entry name" value="GMPPB_N"/>
</dbReference>
<organism evidence="10 11">
    <name type="scientific">Pelecanoides urinatrix</name>
    <name type="common">Common diving petrel</name>
    <name type="synonym">Procellaria urinatrix</name>
    <dbReference type="NCBI Taxonomy" id="37079"/>
    <lineage>
        <taxon>Eukaryota</taxon>
        <taxon>Metazoa</taxon>
        <taxon>Chordata</taxon>
        <taxon>Craniata</taxon>
        <taxon>Vertebrata</taxon>
        <taxon>Euteleostomi</taxon>
        <taxon>Archelosauria</taxon>
        <taxon>Archosauria</taxon>
        <taxon>Dinosauria</taxon>
        <taxon>Saurischia</taxon>
        <taxon>Theropoda</taxon>
        <taxon>Coelurosauria</taxon>
        <taxon>Aves</taxon>
        <taxon>Neognathae</taxon>
        <taxon>Neoaves</taxon>
        <taxon>Aequornithes</taxon>
        <taxon>Procellariiformes</taxon>
        <taxon>Procellariidae</taxon>
        <taxon>Pelecanoides</taxon>
    </lineage>
</organism>
<gene>
    <name evidence="10" type="primary">Gmppba</name>
    <name evidence="10" type="ORF">PELURI_R14029</name>
</gene>
<dbReference type="Proteomes" id="UP000555367">
    <property type="component" value="Unassembled WGS sequence"/>
</dbReference>
<evidence type="ECO:0000259" key="9">
    <source>
        <dbReference type="Pfam" id="PF25087"/>
    </source>
</evidence>
<comment type="caution">
    <text evidence="10">The sequence shown here is derived from an EMBL/GenBank/DDBJ whole genome shotgun (WGS) entry which is preliminary data.</text>
</comment>
<name>A0A7L3C5V9_PELUR</name>
<dbReference type="InterPro" id="IPR005835">
    <property type="entry name" value="NTP_transferase_dom"/>
</dbReference>
<dbReference type="Pfam" id="PF25087">
    <property type="entry name" value="GMPPB_C"/>
    <property type="match status" value="1"/>
</dbReference>
<dbReference type="PANTHER" id="PTHR22572">
    <property type="entry name" value="SUGAR-1-PHOSPHATE GUANYL TRANSFERASE"/>
    <property type="match status" value="1"/>
</dbReference>
<evidence type="ECO:0000313" key="11">
    <source>
        <dbReference type="Proteomes" id="UP000555367"/>
    </source>
</evidence>
<feature type="non-terminal residue" evidence="10">
    <location>
        <position position="387"/>
    </location>
</feature>
<dbReference type="GO" id="GO:0004475">
    <property type="term" value="F:mannose-1-phosphate guanylyltransferase (GTP) activity"/>
    <property type="evidence" value="ECO:0007669"/>
    <property type="project" value="UniProtKB-EC"/>
</dbReference>
<feature type="domain" description="Mannose-1-phosphate guanyltransferase C-terminal" evidence="9">
    <location>
        <begin position="277"/>
        <end position="386"/>
    </location>
</feature>
<dbReference type="FunFam" id="3.90.550.10:FF:000013">
    <property type="entry name" value="mannose-1-phosphate guanyltransferase beta"/>
    <property type="match status" value="1"/>
</dbReference>
<comment type="similarity">
    <text evidence="2">Belongs to the transferase hexapeptide repeat family.</text>
</comment>
<dbReference type="InterPro" id="IPR050486">
    <property type="entry name" value="Mannose-1P_guanyltransferase"/>
</dbReference>
<feature type="non-terminal residue" evidence="10">
    <location>
        <position position="1"/>
    </location>
</feature>
<dbReference type="UniPathway" id="UPA00126">
    <property type="reaction ID" value="UER00930"/>
</dbReference>
<reference evidence="10 11" key="1">
    <citation type="submission" date="2019-09" db="EMBL/GenBank/DDBJ databases">
        <title>Bird 10,000 Genomes (B10K) Project - Family phase.</title>
        <authorList>
            <person name="Zhang G."/>
        </authorList>
    </citation>
    <scope>NUCLEOTIDE SEQUENCE [LARGE SCALE GENOMIC DNA]</scope>
    <source>
        <strain evidence="10">B10K-DU-012-45</strain>
    </source>
</reference>
<dbReference type="EC" id="2.7.7.13" evidence="3"/>
<dbReference type="InterPro" id="IPR029044">
    <property type="entry name" value="Nucleotide-diphossugar_trans"/>
</dbReference>
<evidence type="ECO:0000256" key="6">
    <source>
        <dbReference type="ARBA" id="ARBA00022741"/>
    </source>
</evidence>
<dbReference type="FunFam" id="2.160.10.10:FF:000018">
    <property type="entry name" value="Mannose-1-phosphate guanyltransferase beta"/>
    <property type="match status" value="1"/>
</dbReference>
<dbReference type="Pfam" id="PF00483">
    <property type="entry name" value="NTP_transferase"/>
    <property type="match status" value="1"/>
</dbReference>
<dbReference type="InterPro" id="IPR056729">
    <property type="entry name" value="GMPPB_C"/>
</dbReference>
<keyword evidence="6" id="KW-0547">Nucleotide-binding</keyword>
<dbReference type="Gene3D" id="2.160.10.10">
    <property type="entry name" value="Hexapeptide repeat proteins"/>
    <property type="match status" value="1"/>
</dbReference>
<dbReference type="GO" id="GO:0009298">
    <property type="term" value="P:GDP-mannose biosynthetic process"/>
    <property type="evidence" value="ECO:0007669"/>
    <property type="project" value="UniProtKB-UniPathway"/>
</dbReference>
<dbReference type="PROSITE" id="PS00101">
    <property type="entry name" value="HEXAPEP_TRANSFERASES"/>
    <property type="match status" value="1"/>
</dbReference>
<evidence type="ECO:0000256" key="7">
    <source>
        <dbReference type="ARBA" id="ARBA00023134"/>
    </source>
</evidence>
<evidence type="ECO:0000259" key="8">
    <source>
        <dbReference type="Pfam" id="PF00483"/>
    </source>
</evidence>
<evidence type="ECO:0000256" key="2">
    <source>
        <dbReference type="ARBA" id="ARBA00007274"/>
    </source>
</evidence>
<keyword evidence="7" id="KW-0342">GTP-binding</keyword>
<dbReference type="InterPro" id="IPR018357">
    <property type="entry name" value="Hexapep_transf_CS"/>
</dbReference>
<evidence type="ECO:0000313" key="10">
    <source>
        <dbReference type="EMBL" id="NXT38857.1"/>
    </source>
</evidence>
<feature type="domain" description="Nucleotidyl transferase" evidence="8">
    <location>
        <begin position="3"/>
        <end position="260"/>
    </location>
</feature>
<dbReference type="AlphaFoldDB" id="A0A7L3C5V9"/>
<keyword evidence="11" id="KW-1185">Reference proteome</keyword>
<evidence type="ECO:0000256" key="4">
    <source>
        <dbReference type="ARBA" id="ARBA00022679"/>
    </source>
</evidence>
<dbReference type="GO" id="GO:0005525">
    <property type="term" value="F:GTP binding"/>
    <property type="evidence" value="ECO:0007669"/>
    <property type="project" value="UniProtKB-KW"/>
</dbReference>
<evidence type="ECO:0000256" key="5">
    <source>
        <dbReference type="ARBA" id="ARBA00022695"/>
    </source>
</evidence>
<dbReference type="Gene3D" id="3.90.550.10">
    <property type="entry name" value="Spore Coat Polysaccharide Biosynthesis Protein SpsA, Chain A"/>
    <property type="match status" value="1"/>
</dbReference>
<protein>
    <recommendedName>
        <fullName evidence="3">mannose-1-phosphate guanylyltransferase</fullName>
        <ecNumber evidence="3">2.7.7.13</ecNumber>
    </recommendedName>
</protein>
<dbReference type="CDD" id="cd06425">
    <property type="entry name" value="M1P_guanylylT_B_like_N"/>
    <property type="match status" value="1"/>
</dbReference>
<proteinExistence type="inferred from homology"/>
<evidence type="ECO:0000256" key="1">
    <source>
        <dbReference type="ARBA" id="ARBA00004823"/>
    </source>
</evidence>
<keyword evidence="5" id="KW-0548">Nucleotidyltransferase</keyword>